<feature type="domain" description="ABC transporter" evidence="10">
    <location>
        <begin position="5"/>
        <end position="240"/>
    </location>
</feature>
<evidence type="ECO:0000256" key="2">
    <source>
        <dbReference type="ARBA" id="ARBA00022448"/>
    </source>
</evidence>
<dbReference type="PROSITE" id="PS50893">
    <property type="entry name" value="ABC_TRANSPORTER_2"/>
    <property type="match status" value="2"/>
</dbReference>
<dbReference type="PANTHER" id="PTHR43790">
    <property type="entry name" value="CARBOHYDRATE TRANSPORT ATP-BINDING PROTEIN MG119-RELATED"/>
    <property type="match status" value="1"/>
</dbReference>
<dbReference type="RefSeq" id="WP_154457041.1">
    <property type="nucleotide sequence ID" value="NZ_VUMV01000001.1"/>
</dbReference>
<keyword evidence="12" id="KW-1185">Reference proteome</keyword>
<comment type="subcellular location">
    <subcellularLocation>
        <location evidence="1">Cell membrane</location>
        <topology evidence="1">Peripheral membrane protein</topology>
    </subcellularLocation>
</comment>
<accession>A0A7X2TNY1</accession>
<dbReference type="EMBL" id="VUMV01000001">
    <property type="protein sequence ID" value="MST81251.1"/>
    <property type="molecule type" value="Genomic_DNA"/>
</dbReference>
<evidence type="ECO:0000256" key="3">
    <source>
        <dbReference type="ARBA" id="ARBA00022475"/>
    </source>
</evidence>
<dbReference type="InterPro" id="IPR017871">
    <property type="entry name" value="ABC_transporter-like_CS"/>
</dbReference>
<organism evidence="11 12">
    <name type="scientific">Bilifractor porci</name>
    <dbReference type="NCBI Taxonomy" id="2606636"/>
    <lineage>
        <taxon>Bacteria</taxon>
        <taxon>Bacillati</taxon>
        <taxon>Bacillota</taxon>
        <taxon>Clostridia</taxon>
        <taxon>Lachnospirales</taxon>
        <taxon>Lachnospiraceae</taxon>
        <taxon>Bilifractor</taxon>
    </lineage>
</organism>
<dbReference type="GO" id="GO:0005524">
    <property type="term" value="F:ATP binding"/>
    <property type="evidence" value="ECO:0007669"/>
    <property type="project" value="UniProtKB-KW"/>
</dbReference>
<keyword evidence="7 11" id="KW-0067">ATP-binding</keyword>
<keyword evidence="6" id="KW-0547">Nucleotide-binding</keyword>
<keyword evidence="8" id="KW-1278">Translocase</keyword>
<evidence type="ECO:0000313" key="12">
    <source>
        <dbReference type="Proteomes" id="UP000466864"/>
    </source>
</evidence>
<evidence type="ECO:0000256" key="5">
    <source>
        <dbReference type="ARBA" id="ARBA00022737"/>
    </source>
</evidence>
<sequence length="494" mass="54854">MGNILEIHDLTKTYPGVIALDNVSINIKKGEVHALVGENGAGKSTLIKTITGASKPDSGKIIFEGKEYPFMTPRLSGDLGIEAIYQEFNLAPSLSVQENIFMGTRINKGIFIDTKALLKKSKEVLDNFNVEIDPLVPVGSLSVAYMQLVEIAKALAKKCKLLIMDEPTAPLTDNEVEILYDLIKTLKEKGVSIIYISHRLDEIFHVCDTVTIMRDGKVVKNCGVNEIDKDQMIYYMVGHTMSEKYPQRNPHFGNKVLEIKDLEGQDNQPSSFYVRAGEILGLAGLVGAGRTELARLIFGADKKSGGDIYINGQKVEINSPKDAISNGIAYVSEDRKNLGVILKFPVSWNITLPILKSISHFGFIDLKKEDEYVCQYKDALRIKTPSVNQLVNNLSGGNQQKVAVAKWLASHSKILILDEPTRGIDVGAKEEIYELINHLTDQGLAIIMISSEMEEIMKMSDRMIVLSEGRITGELSKFEFNQEKILRYASNIVE</sequence>
<keyword evidence="9" id="KW-0472">Membrane</keyword>
<dbReference type="Gene3D" id="3.40.50.300">
    <property type="entry name" value="P-loop containing nucleotide triphosphate hydrolases"/>
    <property type="match status" value="2"/>
</dbReference>
<dbReference type="InterPro" id="IPR003439">
    <property type="entry name" value="ABC_transporter-like_ATP-bd"/>
</dbReference>
<gene>
    <name evidence="11" type="ORF">FYJ60_02785</name>
</gene>
<dbReference type="PROSITE" id="PS00211">
    <property type="entry name" value="ABC_TRANSPORTER_1"/>
    <property type="match status" value="1"/>
</dbReference>
<dbReference type="Pfam" id="PF00005">
    <property type="entry name" value="ABC_tran"/>
    <property type="match status" value="2"/>
</dbReference>
<dbReference type="CDD" id="cd03216">
    <property type="entry name" value="ABC_Carb_Monos_I"/>
    <property type="match status" value="1"/>
</dbReference>
<keyword evidence="5" id="KW-0677">Repeat</keyword>
<dbReference type="InterPro" id="IPR027417">
    <property type="entry name" value="P-loop_NTPase"/>
</dbReference>
<dbReference type="PANTHER" id="PTHR43790:SF3">
    <property type="entry name" value="D-ALLOSE IMPORT ATP-BINDING PROTEIN ALSA-RELATED"/>
    <property type="match status" value="1"/>
</dbReference>
<dbReference type="GO" id="GO:0005886">
    <property type="term" value="C:plasma membrane"/>
    <property type="evidence" value="ECO:0007669"/>
    <property type="project" value="UniProtKB-SubCell"/>
</dbReference>
<feature type="domain" description="ABC transporter" evidence="10">
    <location>
        <begin position="250"/>
        <end position="493"/>
    </location>
</feature>
<keyword evidence="4" id="KW-0762">Sugar transport</keyword>
<dbReference type="AlphaFoldDB" id="A0A7X2TNY1"/>
<comment type="caution">
    <text evidence="11">The sequence shown here is derived from an EMBL/GenBank/DDBJ whole genome shotgun (WGS) entry which is preliminary data.</text>
</comment>
<protein>
    <submittedName>
        <fullName evidence="11">Sugar ABC transporter ATP-binding protein</fullName>
    </submittedName>
</protein>
<evidence type="ECO:0000256" key="8">
    <source>
        <dbReference type="ARBA" id="ARBA00022967"/>
    </source>
</evidence>
<dbReference type="Proteomes" id="UP000466864">
    <property type="component" value="Unassembled WGS sequence"/>
</dbReference>
<proteinExistence type="predicted"/>
<evidence type="ECO:0000256" key="6">
    <source>
        <dbReference type="ARBA" id="ARBA00022741"/>
    </source>
</evidence>
<name>A0A7X2TNY1_9FIRM</name>
<dbReference type="SMART" id="SM00382">
    <property type="entry name" value="AAA"/>
    <property type="match status" value="2"/>
</dbReference>
<evidence type="ECO:0000256" key="9">
    <source>
        <dbReference type="ARBA" id="ARBA00023136"/>
    </source>
</evidence>
<keyword evidence="3" id="KW-1003">Cell membrane</keyword>
<dbReference type="InterPro" id="IPR003593">
    <property type="entry name" value="AAA+_ATPase"/>
</dbReference>
<evidence type="ECO:0000256" key="7">
    <source>
        <dbReference type="ARBA" id="ARBA00022840"/>
    </source>
</evidence>
<dbReference type="GO" id="GO:0016887">
    <property type="term" value="F:ATP hydrolysis activity"/>
    <property type="evidence" value="ECO:0007669"/>
    <property type="project" value="InterPro"/>
</dbReference>
<dbReference type="FunFam" id="3.40.50.300:FF:000127">
    <property type="entry name" value="Ribose import ATP-binding protein RbsA"/>
    <property type="match status" value="1"/>
</dbReference>
<dbReference type="InterPro" id="IPR050107">
    <property type="entry name" value="ABC_carbohydrate_import_ATPase"/>
</dbReference>
<dbReference type="SUPFAM" id="SSF52540">
    <property type="entry name" value="P-loop containing nucleoside triphosphate hydrolases"/>
    <property type="match status" value="2"/>
</dbReference>
<keyword evidence="2" id="KW-0813">Transport</keyword>
<evidence type="ECO:0000259" key="10">
    <source>
        <dbReference type="PROSITE" id="PS50893"/>
    </source>
</evidence>
<reference evidence="11 12" key="1">
    <citation type="submission" date="2019-08" db="EMBL/GenBank/DDBJ databases">
        <title>In-depth cultivation of the pig gut microbiome towards novel bacterial diversity and tailored functional studies.</title>
        <authorList>
            <person name="Wylensek D."/>
            <person name="Hitch T.C.A."/>
            <person name="Clavel T."/>
        </authorList>
    </citation>
    <scope>NUCLEOTIDE SEQUENCE [LARGE SCALE GENOMIC DNA]</scope>
    <source>
        <strain evidence="11 12">Oil+RF-744-WCA-WT-13</strain>
    </source>
</reference>
<dbReference type="CDD" id="cd03215">
    <property type="entry name" value="ABC_Carb_Monos_II"/>
    <property type="match status" value="1"/>
</dbReference>
<evidence type="ECO:0000256" key="1">
    <source>
        <dbReference type="ARBA" id="ARBA00004202"/>
    </source>
</evidence>
<evidence type="ECO:0000313" key="11">
    <source>
        <dbReference type="EMBL" id="MST81251.1"/>
    </source>
</evidence>
<evidence type="ECO:0000256" key="4">
    <source>
        <dbReference type="ARBA" id="ARBA00022597"/>
    </source>
</evidence>